<keyword evidence="4" id="KW-1185">Reference proteome</keyword>
<evidence type="ECO:0000313" key="3">
    <source>
        <dbReference type="EMBL" id="EFN86868.1"/>
    </source>
</evidence>
<organism evidence="4">
    <name type="scientific">Harpegnathos saltator</name>
    <name type="common">Jerdon's jumping ant</name>
    <dbReference type="NCBI Taxonomy" id="610380"/>
    <lineage>
        <taxon>Eukaryota</taxon>
        <taxon>Metazoa</taxon>
        <taxon>Ecdysozoa</taxon>
        <taxon>Arthropoda</taxon>
        <taxon>Hexapoda</taxon>
        <taxon>Insecta</taxon>
        <taxon>Pterygota</taxon>
        <taxon>Neoptera</taxon>
        <taxon>Endopterygota</taxon>
        <taxon>Hymenoptera</taxon>
        <taxon>Apocrita</taxon>
        <taxon>Aculeata</taxon>
        <taxon>Formicoidea</taxon>
        <taxon>Formicidae</taxon>
        <taxon>Ponerinae</taxon>
        <taxon>Ponerini</taxon>
        <taxon>Harpegnathos</taxon>
    </lineage>
</organism>
<evidence type="ECO:0000259" key="2">
    <source>
        <dbReference type="PROSITE" id="PS50800"/>
    </source>
</evidence>
<evidence type="ECO:0000313" key="4">
    <source>
        <dbReference type="Proteomes" id="UP000008237"/>
    </source>
</evidence>
<dbReference type="Pfam" id="PF02037">
    <property type="entry name" value="SAP"/>
    <property type="match status" value="1"/>
</dbReference>
<feature type="domain" description="SAP" evidence="2">
    <location>
        <begin position="20"/>
        <end position="54"/>
    </location>
</feature>
<dbReference type="SMART" id="SM00513">
    <property type="entry name" value="SAP"/>
    <property type="match status" value="1"/>
</dbReference>
<reference evidence="3 4" key="1">
    <citation type="journal article" date="2010" name="Science">
        <title>Genomic comparison of the ants Camponotus floridanus and Harpegnathos saltator.</title>
        <authorList>
            <person name="Bonasio R."/>
            <person name="Zhang G."/>
            <person name="Ye C."/>
            <person name="Mutti N.S."/>
            <person name="Fang X."/>
            <person name="Qin N."/>
            <person name="Donahue G."/>
            <person name="Yang P."/>
            <person name="Li Q."/>
            <person name="Li C."/>
            <person name="Zhang P."/>
            <person name="Huang Z."/>
            <person name="Berger S.L."/>
            <person name="Reinberg D."/>
            <person name="Wang J."/>
            <person name="Liebig J."/>
        </authorList>
    </citation>
    <scope>NUCLEOTIDE SEQUENCE [LARGE SCALE GENOMIC DNA]</scope>
    <source>
        <strain evidence="3 4">R22 G/1</strain>
    </source>
</reference>
<dbReference type="AlphaFoldDB" id="E2BBU2"/>
<dbReference type="Gene3D" id="1.10.720.30">
    <property type="entry name" value="SAP domain"/>
    <property type="match status" value="1"/>
</dbReference>
<dbReference type="Proteomes" id="UP000008237">
    <property type="component" value="Unassembled WGS sequence"/>
</dbReference>
<protein>
    <recommendedName>
        <fullName evidence="2">SAP domain-containing protein</fullName>
    </recommendedName>
</protein>
<name>E2BBU2_HARSA</name>
<feature type="compositionally biased region" description="Basic residues" evidence="1">
    <location>
        <begin position="141"/>
        <end position="152"/>
    </location>
</feature>
<dbReference type="EMBL" id="GL447151">
    <property type="protein sequence ID" value="EFN86868.1"/>
    <property type="molecule type" value="Genomic_DNA"/>
</dbReference>
<accession>E2BBU2</accession>
<dbReference type="InParanoid" id="E2BBU2"/>
<gene>
    <name evidence="3" type="ORF">EAI_01796</name>
</gene>
<dbReference type="InterPro" id="IPR003034">
    <property type="entry name" value="SAP_dom"/>
</dbReference>
<dbReference type="InterPro" id="IPR036361">
    <property type="entry name" value="SAP_dom_sf"/>
</dbReference>
<dbReference type="PROSITE" id="PS50800">
    <property type="entry name" value="SAP"/>
    <property type="match status" value="1"/>
</dbReference>
<evidence type="ECO:0000256" key="1">
    <source>
        <dbReference type="SAM" id="MobiDB-lite"/>
    </source>
</evidence>
<proteinExistence type="predicted"/>
<sequence>MLGAKSRGAQTPESAARGWIDALTVEQLRVECEKRGLSTLGILPVLRDRLHRHELAAAEALDPPLGQQLKEWRRFRGAAGHGGGTAQGSLGDPASLGRMSEVISMRKPEGFGLFGSRSPSEQASERTSERAIERKTERTVKATHRTWSRARRRKLQRKLSMFSTHLAK</sequence>
<feature type="compositionally biased region" description="Basic and acidic residues" evidence="1">
    <location>
        <begin position="123"/>
        <end position="140"/>
    </location>
</feature>
<feature type="region of interest" description="Disordered" evidence="1">
    <location>
        <begin position="109"/>
        <end position="152"/>
    </location>
</feature>